<gene>
    <name evidence="1" type="ORF">B5E75_07810</name>
</gene>
<dbReference type="EMBL" id="NFLJ01000020">
    <property type="protein sequence ID" value="OUQ34094.1"/>
    <property type="molecule type" value="Genomic_DNA"/>
</dbReference>
<protein>
    <submittedName>
        <fullName evidence="1">Uncharacterized protein</fullName>
    </submittedName>
</protein>
<organism evidence="1 2">
    <name type="scientific">Massilimicrobiota timonensis</name>
    <dbReference type="NCBI Taxonomy" id="1776392"/>
    <lineage>
        <taxon>Bacteria</taxon>
        <taxon>Bacillati</taxon>
        <taxon>Bacillota</taxon>
        <taxon>Erysipelotrichia</taxon>
        <taxon>Erysipelotrichales</taxon>
        <taxon>Erysipelotrichaceae</taxon>
        <taxon>Massilimicrobiota</taxon>
    </lineage>
</organism>
<comment type="caution">
    <text evidence="1">The sequence shown here is derived from an EMBL/GenBank/DDBJ whole genome shotgun (WGS) entry which is preliminary data.</text>
</comment>
<keyword evidence="2" id="KW-1185">Reference proteome</keyword>
<reference evidence="1 2" key="1">
    <citation type="journal article" date="2018" name="BMC Genomics">
        <title>Whole genome sequencing and function prediction of 133 gut anaerobes isolated from chicken caecum in pure cultures.</title>
        <authorList>
            <person name="Medvecky M."/>
            <person name="Cejkova D."/>
            <person name="Polansky O."/>
            <person name="Karasova D."/>
            <person name="Kubasova T."/>
            <person name="Cizek A."/>
            <person name="Rychlik I."/>
        </authorList>
    </citation>
    <scope>NUCLEOTIDE SEQUENCE [LARGE SCALE GENOMIC DNA]</scope>
    <source>
        <strain evidence="1 2">An13</strain>
    </source>
</reference>
<proteinExistence type="predicted"/>
<accession>A0A1Y4SW19</accession>
<evidence type="ECO:0000313" key="2">
    <source>
        <dbReference type="Proteomes" id="UP000195305"/>
    </source>
</evidence>
<sequence length="80" mass="9458">MTKEEAIQKAHAMSAYIESEQADEKTHDFDDLWQSLYDICQLATYGIVELTQEEIDEAINWLKDTQMLTKQYQETEIYFS</sequence>
<dbReference type="RefSeq" id="WP_087358191.1">
    <property type="nucleotide sequence ID" value="NZ_NFLJ01000020.1"/>
</dbReference>
<evidence type="ECO:0000313" key="1">
    <source>
        <dbReference type="EMBL" id="OUQ34094.1"/>
    </source>
</evidence>
<dbReference type="AlphaFoldDB" id="A0A1Y4SW19"/>
<dbReference type="Proteomes" id="UP000195305">
    <property type="component" value="Unassembled WGS sequence"/>
</dbReference>
<name>A0A1Y4SW19_9FIRM</name>
<dbReference type="OrthoDB" id="2086359at2"/>